<accession>A0ABU7PLC0</accession>
<dbReference type="EMBL" id="JAZEWV010000046">
    <property type="protein sequence ID" value="MEE4546478.1"/>
    <property type="molecule type" value="Genomic_DNA"/>
</dbReference>
<dbReference type="Proteomes" id="UP001344658">
    <property type="component" value="Unassembled WGS sequence"/>
</dbReference>
<organism evidence="1 2">
    <name type="scientific">Actinacidiphila polyblastidii</name>
    <dbReference type="NCBI Taxonomy" id="3110430"/>
    <lineage>
        <taxon>Bacteria</taxon>
        <taxon>Bacillati</taxon>
        <taxon>Actinomycetota</taxon>
        <taxon>Actinomycetes</taxon>
        <taxon>Kitasatosporales</taxon>
        <taxon>Streptomycetaceae</taxon>
        <taxon>Actinacidiphila</taxon>
    </lineage>
</organism>
<dbReference type="RefSeq" id="WP_330800178.1">
    <property type="nucleotide sequence ID" value="NZ_JAZEWV010000046.1"/>
</dbReference>
<proteinExistence type="predicted"/>
<reference evidence="1 2" key="1">
    <citation type="submission" date="2023-12" db="EMBL/GenBank/DDBJ databases">
        <title>Streptomyces sp. V4-01.</title>
        <authorList>
            <person name="Somphong A."/>
            <person name="Phongsopitanun W."/>
        </authorList>
    </citation>
    <scope>NUCLEOTIDE SEQUENCE [LARGE SCALE GENOMIC DNA]</scope>
    <source>
        <strain evidence="1 2">V4-01</strain>
    </source>
</reference>
<sequence length="314" mass="33732">MTNTTTALQWNPADLEATGRIVGTLMAHSVHFRHPSGLGETTTLQIGDTDGPIAQPGDWIVADGGRWGIVRADRYGNWTAARERHGRVTQAIRDADGHWCMYQEGIDAEALAKAALAVMQPDLDKLTEERDLAVAHDQQPYPTAWAYDQACKAVRKHRDRADAIAATLREVLAVFTTVTVNNAPTPSGHVAPHPVAPADFARWTAVADPADGPPPAACFICGSPNVIHQTVAPARLCGDCFLCRCGETPCVRAGAFAPRCRAEYHGPDGPRGRCRLAEGHDGLHRDAMAGPTGFNWAEIVAVYPVVDVPSEPQS</sequence>
<gene>
    <name evidence="1" type="ORF">V2S66_31500</name>
</gene>
<protein>
    <submittedName>
        <fullName evidence="1">Uncharacterized protein</fullName>
    </submittedName>
</protein>
<evidence type="ECO:0000313" key="2">
    <source>
        <dbReference type="Proteomes" id="UP001344658"/>
    </source>
</evidence>
<evidence type="ECO:0000313" key="1">
    <source>
        <dbReference type="EMBL" id="MEE4546478.1"/>
    </source>
</evidence>
<comment type="caution">
    <text evidence="1">The sequence shown here is derived from an EMBL/GenBank/DDBJ whole genome shotgun (WGS) entry which is preliminary data.</text>
</comment>
<keyword evidence="2" id="KW-1185">Reference proteome</keyword>
<name>A0ABU7PLC0_9ACTN</name>